<dbReference type="AlphaFoldDB" id="Q19PZ6"/>
<dbReference type="EMBL" id="DQ507357">
    <property type="protein sequence ID" value="ABF72916.1"/>
    <property type="molecule type" value="mRNA"/>
</dbReference>
<dbReference type="GO" id="GO:0000447">
    <property type="term" value="P:endonucleolytic cleavage in ITS1 to separate SSU-rRNA from 5.8S rRNA and LSU-rRNA from tricistronic rRNA transcript (SSU-rRNA, 5.8S rRNA, LSU-rRNA)"/>
    <property type="evidence" value="ECO:0007669"/>
    <property type="project" value="TreeGrafter"/>
</dbReference>
<sequence>RGGLKLSAINTMSKFKHPQSNLLGSDSEDDCGFKTNENYARHYDEFRKKEILSHLKDISESDSSDDASTDEELVNPEFGKEFLKSLAFLKSKDPKK</sequence>
<protein>
    <submittedName>
        <fullName evidence="1">EAA03955-like</fullName>
    </submittedName>
</protein>
<dbReference type="GO" id="GO:0030686">
    <property type="term" value="C:90S preribosome"/>
    <property type="evidence" value="ECO:0007669"/>
    <property type="project" value="TreeGrafter"/>
</dbReference>
<accession>Q19PZ6</accession>
<name>Q19PZ6_9DIPT</name>
<evidence type="ECO:0000313" key="1">
    <source>
        <dbReference type="EMBL" id="ABF72916.1"/>
    </source>
</evidence>
<reference evidence="1" key="1">
    <citation type="journal article" date="2009" name="J. Comp. Physiol. B">
        <title>Dehydration, rehydration, and overhydration alter patterns of gene expression in the Antarctic midge, Belgica antarctica.</title>
        <authorList>
            <person name="Lopez-Martinez G."/>
            <person name="Benoit J.B."/>
            <person name="Rinehart J.P."/>
            <person name="Elnitsky M.A."/>
            <person name="Lee R.E.Jr."/>
            <person name="Denlinger D.L."/>
        </authorList>
    </citation>
    <scope>NUCLEOTIDE SEQUENCE</scope>
</reference>
<feature type="non-terminal residue" evidence="1">
    <location>
        <position position="96"/>
    </location>
</feature>
<feature type="non-terminal residue" evidence="1">
    <location>
        <position position="1"/>
    </location>
</feature>
<dbReference type="GO" id="GO:0005730">
    <property type="term" value="C:nucleolus"/>
    <property type="evidence" value="ECO:0007669"/>
    <property type="project" value="TreeGrafter"/>
</dbReference>
<dbReference type="PANTHER" id="PTHR14490:SF5">
    <property type="entry name" value="PROTEIN KRI1 HOMOLOG"/>
    <property type="match status" value="1"/>
</dbReference>
<dbReference type="InterPro" id="IPR018034">
    <property type="entry name" value="Kri1"/>
</dbReference>
<proteinExistence type="evidence at transcript level"/>
<dbReference type="PANTHER" id="PTHR14490">
    <property type="entry name" value="ZINC FINGER, ZZ TYPE"/>
    <property type="match status" value="1"/>
</dbReference>
<organism evidence="1">
    <name type="scientific">Belgica antarctica</name>
    <dbReference type="NCBI Taxonomy" id="315563"/>
    <lineage>
        <taxon>Eukaryota</taxon>
        <taxon>Metazoa</taxon>
        <taxon>Ecdysozoa</taxon>
        <taxon>Arthropoda</taxon>
        <taxon>Hexapoda</taxon>
        <taxon>Insecta</taxon>
        <taxon>Pterygota</taxon>
        <taxon>Neoptera</taxon>
        <taxon>Endopterygota</taxon>
        <taxon>Diptera</taxon>
        <taxon>Nematocera</taxon>
        <taxon>Chironomoidea</taxon>
        <taxon>Chironomidae</taxon>
        <taxon>Belgica</taxon>
    </lineage>
</organism>